<proteinExistence type="predicted"/>
<dbReference type="PANTHER" id="PTHR44103:SF1">
    <property type="entry name" value="PROPROTEIN CONVERTASE P"/>
    <property type="match status" value="1"/>
</dbReference>
<reference evidence="2 3" key="1">
    <citation type="submission" date="2017-09" db="EMBL/GenBank/DDBJ databases">
        <title>Depth-based differentiation of microbial function through sediment-hosted aquifers and enrichment of novel symbionts in the deep terrestrial subsurface.</title>
        <authorList>
            <person name="Probst A.J."/>
            <person name="Ladd B."/>
            <person name="Jarett J.K."/>
            <person name="Geller-Mcgrath D.E."/>
            <person name="Sieber C.M."/>
            <person name="Emerson J.B."/>
            <person name="Anantharaman K."/>
            <person name="Thomas B.C."/>
            <person name="Malmstrom R."/>
            <person name="Stieglmeier M."/>
            <person name="Klingl A."/>
            <person name="Woyke T."/>
            <person name="Ryan C.M."/>
            <person name="Banfield J.F."/>
        </authorList>
    </citation>
    <scope>NUCLEOTIDE SEQUENCE [LARGE SCALE GENOMIC DNA]</scope>
    <source>
        <strain evidence="2">CG_4_10_14_0_8_um_filter_42_10</strain>
    </source>
</reference>
<evidence type="ECO:0000313" key="3">
    <source>
        <dbReference type="Proteomes" id="UP000230779"/>
    </source>
</evidence>
<dbReference type="InterPro" id="IPR011042">
    <property type="entry name" value="6-blade_b-propeller_TolB-like"/>
</dbReference>
<evidence type="ECO:0008006" key="4">
    <source>
        <dbReference type="Google" id="ProtNLM"/>
    </source>
</evidence>
<protein>
    <recommendedName>
        <fullName evidence="4">FG-GAP repeat protein</fullName>
    </recommendedName>
</protein>
<dbReference type="SUPFAM" id="SSF49464">
    <property type="entry name" value="Carboxypeptidase regulatory domain-like"/>
    <property type="match status" value="1"/>
</dbReference>
<organism evidence="2 3">
    <name type="scientific">Candidatus Kerfeldbacteria bacterium CG_4_10_14_0_8_um_filter_42_10</name>
    <dbReference type="NCBI Taxonomy" id="2014248"/>
    <lineage>
        <taxon>Bacteria</taxon>
        <taxon>Candidatus Kerfeldiibacteriota</taxon>
    </lineage>
</organism>
<dbReference type="PANTHER" id="PTHR44103">
    <property type="entry name" value="PROPROTEIN CONVERTASE P"/>
    <property type="match status" value="1"/>
</dbReference>
<keyword evidence="1" id="KW-0732">Signal</keyword>
<sequence>MSKKAKKVAIFGVIGILAGIILITGTKAALADEPQQPPNDTRVTAFTVTPANIAKGATNITYNFSFTLNTAVNELDLGGATGIPVVVNFTSTSSMCPPNVDWMLCQPNLSNASVSGIAIVGTPEKSSDHIGFTIDNALGAGTHTFSITGINNPTQGGGNYMGLLQIMSPSVPPNQMWPQAQSTVFQLGNIAFSGKVLTPEGTALNGTGVNLRSADFSYNSGTGADQNGNFVFLADDLVAGTTYILEIWVPGGTQGYISPDPIEVTYNGSVTNLGTITLARATKTISGKVTYNTGGEVTTAQINASKQGGSGVNANVDSNGEYELSVGGGTWNINLSPAWDQENNRQMDVNWNYNQPSMQVTFADNNTEEEKTVNFTVQETNALIKGCVKLPNGSKLTNGFVNISTGAGMGGGTGLDWNTGCFNANVQDGSYKLTVQADNQDPNLAKYYLPEMNVEVASDQTLDLGTLTMSEKTSAIKGKVTLEDGTTVEGVNINCWSRSGSGWGNSNSGADGKYTIWLAPGQYECQVQTGGGSMYIPVQAGGPPMVYTLEEDEQITGVNYEVQLADATLTVKTVDADGNALTENIWGYAYARIKGESWGAGSEFGSGIDHGVAAIPLIGGNTFVVGMHTDPNSGYLLDDEVEITIPEGGSEEVFLTLVEPDAEIVGWLKDQKGAKVTNVDVEINANLAEDMGPNSGPGMHSKLNADGSFTVRVRGGQKYVLNFWFPTSGEFMQTHSDMDPFLVPVNGTATKILMAFRADAQATVNLSDPDGNPVEFGFVWCSNRRYMEDKAQGDFEGGKIIEGGNEVRGGTTVIPLVSGQYECGAGMSKETNNYMPPENVEIEVTPTAPAEFDLQFRESDATLTGTVTNEDGDNIPFGWCHAWQEDGGFSGGEVFDGNYTVNLTLGTWFVGCDSFNPNSEDFYRSDEQMVTVSAKGEITKDIVVSKAAFNIPKGVSETFDSTVQKIISLPDGTTVTIPANALATEGDVTVIASPDINLFFTPDSKPITFAWDFEALDSSQQLITSFNEMVTISIPYDQELLDSLGIDENNIIAKYYNDTSGTWQMPPGVTLDTENNLITVQVDHFTNFAVTTGQDFGASTQQADGPYNLVATPMNAGGPQVAVFDKDGNMLATWFAYSSALRMGLTTEVADLDGNGEVEVITIPGEGFDAQLRIFDKNGGILSQFVVAGAGRDGVNIAIFDLDGDGTKEIIATPKTGTASVWIYDRNGHQLVPEFGALSGSGKVAAADLDGNGTGEIVVYSTSGSGQVRIFDKDGNTLTQFHTYGDGYNKGIHLTLADLDGDGTVEVITSPKNSVAHVKVFNKDGGLLTQFMGYASTFTGGAKTYVGDVDGNGVKEIVVLPDTNGSAQARIFDKDGNLLSQFFAYPANIKGSFSAVVGDLDGDGAAEIGFGPEAGLGPQVRTFDKDGNVLSQFFTLHSGYRGGINVSLINQ</sequence>
<dbReference type="Gene3D" id="2.120.10.30">
    <property type="entry name" value="TolB, C-terminal domain"/>
    <property type="match status" value="1"/>
</dbReference>
<evidence type="ECO:0000313" key="2">
    <source>
        <dbReference type="EMBL" id="PIY96132.1"/>
    </source>
</evidence>
<gene>
    <name evidence="2" type="ORF">COY66_04950</name>
</gene>
<comment type="caution">
    <text evidence="2">The sequence shown here is derived from an EMBL/GenBank/DDBJ whole genome shotgun (WGS) entry which is preliminary data.</text>
</comment>
<dbReference type="SUPFAM" id="SSF69318">
    <property type="entry name" value="Integrin alpha N-terminal domain"/>
    <property type="match status" value="1"/>
</dbReference>
<accession>A0A2M7RHU4</accession>
<dbReference type="InterPro" id="IPR008969">
    <property type="entry name" value="CarboxyPept-like_regulatory"/>
</dbReference>
<name>A0A2M7RHU4_9BACT</name>
<evidence type="ECO:0000256" key="1">
    <source>
        <dbReference type="ARBA" id="ARBA00022729"/>
    </source>
</evidence>
<dbReference type="Pfam" id="PF13517">
    <property type="entry name" value="FG-GAP_3"/>
    <property type="match status" value="1"/>
</dbReference>
<dbReference type="Proteomes" id="UP000230779">
    <property type="component" value="Unassembled WGS sequence"/>
</dbReference>
<dbReference type="InterPro" id="IPR013517">
    <property type="entry name" value="FG-GAP"/>
</dbReference>
<dbReference type="EMBL" id="PFMD01000057">
    <property type="protein sequence ID" value="PIY96132.1"/>
    <property type="molecule type" value="Genomic_DNA"/>
</dbReference>
<dbReference type="InterPro" id="IPR028994">
    <property type="entry name" value="Integrin_alpha_N"/>
</dbReference>